<keyword evidence="2" id="KW-0472">Membrane</keyword>
<dbReference type="AlphaFoldDB" id="A0A318I3K4"/>
<dbReference type="InterPro" id="IPR038522">
    <property type="entry name" value="T4/T6SS_DotU_sf"/>
</dbReference>
<accession>A0A318I3K4</accession>
<evidence type="ECO:0000259" key="3">
    <source>
        <dbReference type="Pfam" id="PF09850"/>
    </source>
</evidence>
<dbReference type="NCBIfam" id="TIGR03349">
    <property type="entry name" value="IV_VI_DotU"/>
    <property type="match status" value="1"/>
</dbReference>
<dbReference type="Pfam" id="PF09850">
    <property type="entry name" value="DotU"/>
    <property type="match status" value="1"/>
</dbReference>
<dbReference type="PANTHER" id="PTHR38033:SF1">
    <property type="entry name" value="DOTU FAMILY TYPE IV_VI SECRETION SYSTEM PROTEIN"/>
    <property type="match status" value="1"/>
</dbReference>
<dbReference type="PANTHER" id="PTHR38033">
    <property type="entry name" value="MEMBRANE PROTEIN-RELATED"/>
    <property type="match status" value="1"/>
</dbReference>
<evidence type="ECO:0000313" key="4">
    <source>
        <dbReference type="EMBL" id="PXX25499.1"/>
    </source>
</evidence>
<keyword evidence="2" id="KW-1133">Transmembrane helix</keyword>
<name>A0A318I3K4_BURPY</name>
<dbReference type="Proteomes" id="UP000247755">
    <property type="component" value="Unassembled WGS sequence"/>
</dbReference>
<comment type="caution">
    <text evidence="4">The sequence shown here is derived from an EMBL/GenBank/DDBJ whole genome shotgun (WGS) entry which is preliminary data.</text>
</comment>
<feature type="transmembrane region" description="Helical" evidence="2">
    <location>
        <begin position="213"/>
        <end position="233"/>
    </location>
</feature>
<organism evidence="4 5">
    <name type="scientific">Burkholderia pyrrocinia</name>
    <name type="common">Pseudomonas pyrrocinia</name>
    <dbReference type="NCBI Taxonomy" id="60550"/>
    <lineage>
        <taxon>Bacteria</taxon>
        <taxon>Pseudomonadati</taxon>
        <taxon>Pseudomonadota</taxon>
        <taxon>Betaproteobacteria</taxon>
        <taxon>Burkholderiales</taxon>
        <taxon>Burkholderiaceae</taxon>
        <taxon>Burkholderia</taxon>
        <taxon>Burkholderia cepacia complex</taxon>
    </lineage>
</organism>
<evidence type="ECO:0000256" key="1">
    <source>
        <dbReference type="SAM" id="MobiDB-lite"/>
    </source>
</evidence>
<evidence type="ECO:0000313" key="5">
    <source>
        <dbReference type="Proteomes" id="UP000247755"/>
    </source>
</evidence>
<keyword evidence="2" id="KW-0812">Transmembrane</keyword>
<reference evidence="4 5" key="1">
    <citation type="submission" date="2018-05" db="EMBL/GenBank/DDBJ databases">
        <title>Comparative genomics of bacterial root endophytes of switchgrass collected from native prairies over two seasons.</title>
        <authorList>
            <person name="Tang Y."/>
        </authorList>
    </citation>
    <scope>NUCLEOTIDE SEQUENCE [LARGE SCALE GENOMIC DNA]</scope>
    <source>
        <strain evidence="4 5">NFIX32</strain>
    </source>
</reference>
<feature type="domain" description="Type IV / VI secretion system DotU" evidence="3">
    <location>
        <begin position="28"/>
        <end position="232"/>
    </location>
</feature>
<sequence length="251" mass="27653">MNAIVSTRHESALLAREPSSGRSPRPSMRAQLRDTALLVTHLSNGGQVDSQENLRQQCVRLIAQFATALDAQGIAADIRDDAVLAQCGLIDEAALRYLPASDKGNWESRPLQVERFGTHDAGTRIYERLEHRMREPAPNVDLLECYAAVLGLGFRGRYAARSNLPAEAHDGEAKRQAVIAALVAQIDQLRPAPRPGFVTDRSNTRLIDRLRRLSPWAIAGTACVIAILVWGAWDRILDAELAQLVQKAKRP</sequence>
<dbReference type="EMBL" id="QJJY01000027">
    <property type="protein sequence ID" value="PXX25499.1"/>
    <property type="molecule type" value="Genomic_DNA"/>
</dbReference>
<dbReference type="RefSeq" id="WP_072439240.1">
    <property type="nucleotide sequence ID" value="NZ_QJJY01000027.1"/>
</dbReference>
<evidence type="ECO:0000256" key="2">
    <source>
        <dbReference type="SAM" id="Phobius"/>
    </source>
</evidence>
<dbReference type="InterPro" id="IPR017732">
    <property type="entry name" value="T4/T6SS_DotU"/>
</dbReference>
<gene>
    <name evidence="4" type="ORF">NA66_10276</name>
</gene>
<feature type="compositionally biased region" description="Low complexity" evidence="1">
    <location>
        <begin position="16"/>
        <end position="29"/>
    </location>
</feature>
<feature type="region of interest" description="Disordered" evidence="1">
    <location>
        <begin position="1"/>
        <end position="29"/>
    </location>
</feature>
<protein>
    <submittedName>
        <fullName evidence="4">Type VI secretion system protein ImpK</fullName>
    </submittedName>
</protein>
<dbReference type="Gene3D" id="1.25.40.590">
    <property type="entry name" value="Type IV / VI secretion system, DotU"/>
    <property type="match status" value="1"/>
</dbReference>
<proteinExistence type="predicted"/>